<protein>
    <submittedName>
        <fullName evidence="1">Uncharacterized protein</fullName>
    </submittedName>
</protein>
<dbReference type="EMBL" id="JARK01000002">
    <property type="protein sequence ID" value="EYC46302.1"/>
    <property type="molecule type" value="Genomic_DNA"/>
</dbReference>
<accession>A0A016X418</accession>
<reference evidence="2" key="1">
    <citation type="journal article" date="2015" name="Nat. Genet.">
        <title>The genome and transcriptome of the zoonotic hookworm Ancylostoma ceylanicum identify infection-specific gene families.</title>
        <authorList>
            <person name="Schwarz E.M."/>
            <person name="Hu Y."/>
            <person name="Antoshechkin I."/>
            <person name="Miller M.M."/>
            <person name="Sternberg P.W."/>
            <person name="Aroian R.V."/>
        </authorList>
    </citation>
    <scope>NUCLEOTIDE SEQUENCE</scope>
    <source>
        <strain evidence="2">HY135</strain>
    </source>
</reference>
<sequence>MPNDNFLLAAPLLNTLLNTRCIRTTSVRMLEIATYPEPSHRMAKTWSWKAGRSKQCWLPATAASIRVSKLLQSRPGKRV</sequence>
<evidence type="ECO:0000313" key="1">
    <source>
        <dbReference type="EMBL" id="EYC46302.1"/>
    </source>
</evidence>
<name>A0A016X418_9BILA</name>
<gene>
    <name evidence="1" type="primary">Acey_s0402.g813</name>
    <name evidence="1" type="ORF">Y032_0402g813</name>
</gene>
<keyword evidence="2" id="KW-1185">Reference proteome</keyword>
<organism evidence="1 2">
    <name type="scientific">Ancylostoma ceylanicum</name>
    <dbReference type="NCBI Taxonomy" id="53326"/>
    <lineage>
        <taxon>Eukaryota</taxon>
        <taxon>Metazoa</taxon>
        <taxon>Ecdysozoa</taxon>
        <taxon>Nematoda</taxon>
        <taxon>Chromadorea</taxon>
        <taxon>Rhabditida</taxon>
        <taxon>Rhabditina</taxon>
        <taxon>Rhabditomorpha</taxon>
        <taxon>Strongyloidea</taxon>
        <taxon>Ancylostomatidae</taxon>
        <taxon>Ancylostomatinae</taxon>
        <taxon>Ancylostoma</taxon>
    </lineage>
</organism>
<dbReference type="Proteomes" id="UP000024635">
    <property type="component" value="Unassembled WGS sequence"/>
</dbReference>
<proteinExistence type="predicted"/>
<evidence type="ECO:0000313" key="2">
    <source>
        <dbReference type="Proteomes" id="UP000024635"/>
    </source>
</evidence>
<comment type="caution">
    <text evidence="1">The sequence shown here is derived from an EMBL/GenBank/DDBJ whole genome shotgun (WGS) entry which is preliminary data.</text>
</comment>
<dbReference type="AlphaFoldDB" id="A0A016X418"/>